<dbReference type="InterPro" id="IPR011330">
    <property type="entry name" value="Glyco_hydro/deAcase_b/a-brl"/>
</dbReference>
<proteinExistence type="predicted"/>
<dbReference type="CDD" id="cd10917">
    <property type="entry name" value="CE4_NodB_like_6s_7s"/>
    <property type="match status" value="1"/>
</dbReference>
<keyword evidence="1" id="KW-0479">Metal-binding</keyword>
<dbReference type="GO" id="GO:0016810">
    <property type="term" value="F:hydrolase activity, acting on carbon-nitrogen (but not peptide) bonds"/>
    <property type="evidence" value="ECO:0007669"/>
    <property type="project" value="InterPro"/>
</dbReference>
<dbReference type="PANTHER" id="PTHR10587">
    <property type="entry name" value="GLYCOSYL TRANSFERASE-RELATED"/>
    <property type="match status" value="1"/>
</dbReference>
<keyword evidence="7" id="KW-1185">Reference proteome</keyword>
<dbReference type="GO" id="GO:0005975">
    <property type="term" value="P:carbohydrate metabolic process"/>
    <property type="evidence" value="ECO:0007669"/>
    <property type="project" value="InterPro"/>
</dbReference>
<feature type="domain" description="NodB homology" evidence="5">
    <location>
        <begin position="84"/>
        <end position="264"/>
    </location>
</feature>
<dbReference type="RefSeq" id="WP_280519383.1">
    <property type="nucleotide sequence ID" value="NZ_BAAATW010000005.1"/>
</dbReference>
<feature type="signal peptide" evidence="4">
    <location>
        <begin position="1"/>
        <end position="26"/>
    </location>
</feature>
<reference evidence="6" key="1">
    <citation type="submission" date="2021-03" db="EMBL/GenBank/DDBJ databases">
        <title>Whole genome shotgun sequence of Actinoplanes consettensis NBRC 14913.</title>
        <authorList>
            <person name="Komaki H."/>
            <person name="Tamura T."/>
        </authorList>
    </citation>
    <scope>NUCLEOTIDE SEQUENCE</scope>
    <source>
        <strain evidence="6">NBRC 14913</strain>
    </source>
</reference>
<evidence type="ECO:0000313" key="6">
    <source>
        <dbReference type="EMBL" id="GIM76805.1"/>
    </source>
</evidence>
<dbReference type="EMBL" id="BOQP01000028">
    <property type="protein sequence ID" value="GIM76805.1"/>
    <property type="molecule type" value="Genomic_DNA"/>
</dbReference>
<feature type="chain" id="PRO_5037203307" description="NodB homology domain-containing protein" evidence="4">
    <location>
        <begin position="27"/>
        <end position="266"/>
    </location>
</feature>
<dbReference type="PROSITE" id="PS51677">
    <property type="entry name" value="NODB"/>
    <property type="match status" value="1"/>
</dbReference>
<dbReference type="AlphaFoldDB" id="A0A919SR40"/>
<evidence type="ECO:0000256" key="4">
    <source>
        <dbReference type="SAM" id="SignalP"/>
    </source>
</evidence>
<comment type="caution">
    <text evidence="6">The sequence shown here is derived from an EMBL/GenBank/DDBJ whole genome shotgun (WGS) entry which is preliminary data.</text>
</comment>
<evidence type="ECO:0000256" key="3">
    <source>
        <dbReference type="SAM" id="MobiDB-lite"/>
    </source>
</evidence>
<feature type="region of interest" description="Disordered" evidence="3">
    <location>
        <begin position="25"/>
        <end position="62"/>
    </location>
</feature>
<dbReference type="Gene3D" id="3.20.20.370">
    <property type="entry name" value="Glycoside hydrolase/deacetylase"/>
    <property type="match status" value="1"/>
</dbReference>
<keyword evidence="4" id="KW-0732">Signal</keyword>
<evidence type="ECO:0000256" key="1">
    <source>
        <dbReference type="ARBA" id="ARBA00022723"/>
    </source>
</evidence>
<dbReference type="SUPFAM" id="SSF88713">
    <property type="entry name" value="Glycoside hydrolase/deacetylase"/>
    <property type="match status" value="1"/>
</dbReference>
<dbReference type="PANTHER" id="PTHR10587:SF133">
    <property type="entry name" value="CHITIN DEACETYLASE 1-RELATED"/>
    <property type="match status" value="1"/>
</dbReference>
<feature type="compositionally biased region" description="Pro residues" evidence="3">
    <location>
        <begin position="46"/>
        <end position="61"/>
    </location>
</feature>
<protein>
    <recommendedName>
        <fullName evidence="5">NodB homology domain-containing protein</fullName>
    </recommendedName>
</protein>
<evidence type="ECO:0000259" key="5">
    <source>
        <dbReference type="PROSITE" id="PS51677"/>
    </source>
</evidence>
<evidence type="ECO:0000313" key="7">
    <source>
        <dbReference type="Proteomes" id="UP000680865"/>
    </source>
</evidence>
<feature type="compositionally biased region" description="Low complexity" evidence="3">
    <location>
        <begin position="35"/>
        <end position="45"/>
    </location>
</feature>
<accession>A0A919SR40</accession>
<dbReference type="InterPro" id="IPR050248">
    <property type="entry name" value="Polysacc_deacetylase_ArnD"/>
</dbReference>
<evidence type="ECO:0000256" key="2">
    <source>
        <dbReference type="ARBA" id="ARBA00022801"/>
    </source>
</evidence>
<keyword evidence="2" id="KW-0378">Hydrolase</keyword>
<dbReference type="Proteomes" id="UP000680865">
    <property type="component" value="Unassembled WGS sequence"/>
</dbReference>
<dbReference type="GO" id="GO:0046872">
    <property type="term" value="F:metal ion binding"/>
    <property type="evidence" value="ECO:0007669"/>
    <property type="project" value="UniProtKB-KW"/>
</dbReference>
<dbReference type="GO" id="GO:0016020">
    <property type="term" value="C:membrane"/>
    <property type="evidence" value="ECO:0007669"/>
    <property type="project" value="TreeGrafter"/>
</dbReference>
<name>A0A919SR40_9ACTN</name>
<sequence length="266" mass="28351">MTQQSWSGGRRALLTLGGLALLSACAGPPPPKPGGPAAKPATVPSSPAPSVPPPSPTPTALPPIAIQTKPLYVVPAAAVPKGSKAVALTFDDGPDPAYTPQVLKILRQQHIKATFFVIGQQAHDHPALIKSIIDEGHTIGTHTWSHKDVSRMPAARARTEIGRAIDTVAATTGHIPHLFRAPYGSWSPTAFKVCAELGQTSIAWDVDPRDWDNAGWDQIRSKVLHQVGNRSIVLTHDGGGDRSQTVRALRKFLPVLIDRGYRFVGV</sequence>
<dbReference type="Pfam" id="PF01522">
    <property type="entry name" value="Polysacc_deac_1"/>
    <property type="match status" value="1"/>
</dbReference>
<gene>
    <name evidence="6" type="ORF">Aco04nite_52260</name>
</gene>
<organism evidence="6 7">
    <name type="scientific">Winogradskya consettensis</name>
    <dbReference type="NCBI Taxonomy" id="113560"/>
    <lineage>
        <taxon>Bacteria</taxon>
        <taxon>Bacillati</taxon>
        <taxon>Actinomycetota</taxon>
        <taxon>Actinomycetes</taxon>
        <taxon>Micromonosporales</taxon>
        <taxon>Micromonosporaceae</taxon>
        <taxon>Winogradskya</taxon>
    </lineage>
</organism>
<dbReference type="InterPro" id="IPR002509">
    <property type="entry name" value="NODB_dom"/>
</dbReference>